<organism evidence="1">
    <name type="scientific">Salix viminalis</name>
    <name type="common">Common osier</name>
    <name type="synonym">Basket willow</name>
    <dbReference type="NCBI Taxonomy" id="40686"/>
    <lineage>
        <taxon>Eukaryota</taxon>
        <taxon>Viridiplantae</taxon>
        <taxon>Streptophyta</taxon>
        <taxon>Embryophyta</taxon>
        <taxon>Tracheophyta</taxon>
        <taxon>Spermatophyta</taxon>
        <taxon>Magnoliopsida</taxon>
        <taxon>eudicotyledons</taxon>
        <taxon>Gunneridae</taxon>
        <taxon>Pentapetalae</taxon>
        <taxon>rosids</taxon>
        <taxon>fabids</taxon>
        <taxon>Malpighiales</taxon>
        <taxon>Salicaceae</taxon>
        <taxon>Saliceae</taxon>
        <taxon>Salix</taxon>
    </lineage>
</organism>
<accession>A0A6N2LKC3</accession>
<name>A0A6N2LKC3_SALVM</name>
<proteinExistence type="predicted"/>
<reference evidence="1" key="1">
    <citation type="submission" date="2019-03" db="EMBL/GenBank/DDBJ databases">
        <authorList>
            <person name="Mank J."/>
            <person name="Almeida P."/>
        </authorList>
    </citation>
    <scope>NUCLEOTIDE SEQUENCE</scope>
    <source>
        <strain evidence="1">78183</strain>
    </source>
</reference>
<dbReference type="AlphaFoldDB" id="A0A6N2LKC3"/>
<dbReference type="EMBL" id="CAADRP010001550">
    <property type="protein sequence ID" value="VFU40615.1"/>
    <property type="molecule type" value="Genomic_DNA"/>
</dbReference>
<evidence type="ECO:0000313" key="1">
    <source>
        <dbReference type="EMBL" id="VFU40615.1"/>
    </source>
</evidence>
<protein>
    <submittedName>
        <fullName evidence="1">Uncharacterized protein</fullName>
    </submittedName>
</protein>
<gene>
    <name evidence="1" type="ORF">SVIM_LOCUS234089</name>
</gene>
<sequence length="79" mass="9080">MEGHSYVMVDGEIKDVPDLCRVNLMCTLPKNVRNMSYTDVHDILADGFELQWHSYSTDSTEPYPAGDSYSLFHEGEEEY</sequence>